<reference evidence="2" key="2">
    <citation type="submission" date="2018-05" db="EMBL/GenBank/DDBJ databases">
        <title>OmerRS3 (Oryza meridionalis Reference Sequence Version 3).</title>
        <authorList>
            <person name="Zhang J."/>
            <person name="Kudrna D."/>
            <person name="Lee S."/>
            <person name="Talag J."/>
            <person name="Welchert J."/>
            <person name="Wing R.A."/>
        </authorList>
    </citation>
    <scope>NUCLEOTIDE SEQUENCE [LARGE SCALE GENOMIC DNA]</scope>
    <source>
        <strain evidence="2">cv. OR44</strain>
    </source>
</reference>
<dbReference type="Gramene" id="OMERI06G21430.1">
    <property type="protein sequence ID" value="OMERI06G21430.1"/>
    <property type="gene ID" value="OMERI06G21430"/>
</dbReference>
<keyword evidence="3" id="KW-1185">Reference proteome</keyword>
<reference evidence="2" key="1">
    <citation type="submission" date="2015-04" db="UniProtKB">
        <authorList>
            <consortium name="EnsemblPlants"/>
        </authorList>
    </citation>
    <scope>IDENTIFICATION</scope>
</reference>
<dbReference type="AlphaFoldDB" id="A0A0E0E3V2"/>
<protein>
    <submittedName>
        <fullName evidence="2">Uncharacterized protein</fullName>
    </submittedName>
</protein>
<dbReference type="EnsemblPlants" id="OMERI06G21430.1">
    <property type="protein sequence ID" value="OMERI06G21430.1"/>
    <property type="gene ID" value="OMERI06G21430"/>
</dbReference>
<feature type="compositionally biased region" description="Basic residues" evidence="1">
    <location>
        <begin position="16"/>
        <end position="28"/>
    </location>
</feature>
<evidence type="ECO:0000313" key="3">
    <source>
        <dbReference type="Proteomes" id="UP000008021"/>
    </source>
</evidence>
<dbReference type="HOGENOM" id="CLU_2907971_0_0_1"/>
<feature type="region of interest" description="Disordered" evidence="1">
    <location>
        <begin position="1"/>
        <end position="34"/>
    </location>
</feature>
<sequence length="62" mass="6561">MGGGRRLAGADGRSARVGRRRNAGRARRATGGAEEARRVLEVTDYIDKSTTLSSSAATATRR</sequence>
<evidence type="ECO:0000313" key="2">
    <source>
        <dbReference type="EnsemblPlants" id="OMERI06G21430.1"/>
    </source>
</evidence>
<proteinExistence type="predicted"/>
<name>A0A0E0E3V2_9ORYZ</name>
<accession>A0A0E0E3V2</accession>
<dbReference type="Proteomes" id="UP000008021">
    <property type="component" value="Chromosome 6"/>
</dbReference>
<organism evidence="2">
    <name type="scientific">Oryza meridionalis</name>
    <dbReference type="NCBI Taxonomy" id="40149"/>
    <lineage>
        <taxon>Eukaryota</taxon>
        <taxon>Viridiplantae</taxon>
        <taxon>Streptophyta</taxon>
        <taxon>Embryophyta</taxon>
        <taxon>Tracheophyta</taxon>
        <taxon>Spermatophyta</taxon>
        <taxon>Magnoliopsida</taxon>
        <taxon>Liliopsida</taxon>
        <taxon>Poales</taxon>
        <taxon>Poaceae</taxon>
        <taxon>BOP clade</taxon>
        <taxon>Oryzoideae</taxon>
        <taxon>Oryzeae</taxon>
        <taxon>Oryzinae</taxon>
        <taxon>Oryza</taxon>
    </lineage>
</organism>
<evidence type="ECO:0000256" key="1">
    <source>
        <dbReference type="SAM" id="MobiDB-lite"/>
    </source>
</evidence>